<dbReference type="Proteomes" id="UP000005446">
    <property type="component" value="Unassembled WGS sequence"/>
</dbReference>
<dbReference type="Pfam" id="PF13450">
    <property type="entry name" value="NAD_binding_8"/>
    <property type="match status" value="1"/>
</dbReference>
<keyword evidence="2" id="KW-0732">Signal</keyword>
<dbReference type="InterPro" id="IPR000172">
    <property type="entry name" value="GMC_OxRdtase_N"/>
</dbReference>
<comment type="similarity">
    <text evidence="1">Belongs to the GMC oxidoreductase family.</text>
</comment>
<comment type="caution">
    <text evidence="4">The sequence shown here is derived from an EMBL/GenBank/DDBJ whole genome shotgun (WGS) entry which is preliminary data.</text>
</comment>
<keyword evidence="5" id="KW-1185">Reference proteome</keyword>
<accession>H0EIT5</accession>
<dbReference type="GO" id="GO:0044550">
    <property type="term" value="P:secondary metabolite biosynthetic process"/>
    <property type="evidence" value="ECO:0007669"/>
    <property type="project" value="TreeGrafter"/>
</dbReference>
<dbReference type="Pfam" id="PF00732">
    <property type="entry name" value="GMC_oxred_N"/>
    <property type="match status" value="1"/>
</dbReference>
<dbReference type="AlphaFoldDB" id="H0EIT5"/>
<dbReference type="GO" id="GO:0016614">
    <property type="term" value="F:oxidoreductase activity, acting on CH-OH group of donors"/>
    <property type="evidence" value="ECO:0007669"/>
    <property type="project" value="InterPro"/>
</dbReference>
<dbReference type="PANTHER" id="PTHR11552:SF115">
    <property type="entry name" value="DEHYDROGENASE XPTC-RELATED"/>
    <property type="match status" value="1"/>
</dbReference>
<evidence type="ECO:0000256" key="1">
    <source>
        <dbReference type="ARBA" id="ARBA00010790"/>
    </source>
</evidence>
<sequence>MPILWVAFSFLVLYIVELASSVHLRGRSIDARFLDCYDYIVVGGGISGLVVANRLTEDPTVSVLILEAGHLDDYEEIILNPNDDGDGLGTNYDWNLWTAPQTFLDGQSRPYDMGRGVGGGSLINGLEGLAPVFQEEPDTHGTDGYVHVSYPKFFYNQSLILAAGAVHTPQILELSGIGDAKVLETFDIPVKLNLPGIGNNFQDHPYVGVVYYGGTRILCEQDRAMDCRSDKHGCIPITTLHIQERNQHGSRCYKPDYYAVPPSGS</sequence>
<dbReference type="PROSITE" id="PS00624">
    <property type="entry name" value="GMC_OXRED_2"/>
    <property type="match status" value="1"/>
</dbReference>
<feature type="chain" id="PRO_5003532505" evidence="2">
    <location>
        <begin position="22"/>
        <end position="265"/>
    </location>
</feature>
<dbReference type="InParanoid" id="H0EIT5"/>
<evidence type="ECO:0000256" key="2">
    <source>
        <dbReference type="SAM" id="SignalP"/>
    </source>
</evidence>
<proteinExistence type="inferred from homology"/>
<gene>
    <name evidence="4" type="ORF">M7I_2451</name>
</gene>
<dbReference type="PANTHER" id="PTHR11552">
    <property type="entry name" value="GLUCOSE-METHANOL-CHOLINE GMC OXIDOREDUCTASE"/>
    <property type="match status" value="1"/>
</dbReference>
<dbReference type="SUPFAM" id="SSF51905">
    <property type="entry name" value="FAD/NAD(P)-binding domain"/>
    <property type="match status" value="1"/>
</dbReference>
<feature type="signal peptide" evidence="2">
    <location>
        <begin position="1"/>
        <end position="21"/>
    </location>
</feature>
<dbReference type="SMR" id="H0EIT5"/>
<dbReference type="HOGENOM" id="CLU_1049922_0_0_1"/>
<dbReference type="Gene3D" id="3.30.560.10">
    <property type="entry name" value="Glucose Oxidase, domain 3"/>
    <property type="match status" value="2"/>
</dbReference>
<dbReference type="EMBL" id="AGUE01000049">
    <property type="protein sequence ID" value="EHL01566.1"/>
    <property type="molecule type" value="Genomic_DNA"/>
</dbReference>
<dbReference type="OrthoDB" id="269227at2759"/>
<organism evidence="4 5">
    <name type="scientific">Glarea lozoyensis (strain ATCC 74030 / MF5533)</name>
    <dbReference type="NCBI Taxonomy" id="1104152"/>
    <lineage>
        <taxon>Eukaryota</taxon>
        <taxon>Fungi</taxon>
        <taxon>Dikarya</taxon>
        <taxon>Ascomycota</taxon>
        <taxon>Pezizomycotina</taxon>
        <taxon>Leotiomycetes</taxon>
        <taxon>Helotiales</taxon>
        <taxon>Helotiaceae</taxon>
        <taxon>Glarea</taxon>
    </lineage>
</organism>
<dbReference type="InterPro" id="IPR036188">
    <property type="entry name" value="FAD/NAD-bd_sf"/>
</dbReference>
<dbReference type="Gene3D" id="3.50.50.60">
    <property type="entry name" value="FAD/NAD(P)-binding domain"/>
    <property type="match status" value="2"/>
</dbReference>
<reference evidence="4 5" key="1">
    <citation type="journal article" date="2012" name="Eukaryot. Cell">
        <title>Genome sequence of the fungus Glarea lozoyensis: the first genome sequence of a species from the Helotiaceae family.</title>
        <authorList>
            <person name="Youssar L."/>
            <person name="Gruening B.A."/>
            <person name="Erxleben A."/>
            <person name="Guenther S."/>
            <person name="Huettel W."/>
        </authorList>
    </citation>
    <scope>NUCLEOTIDE SEQUENCE [LARGE SCALE GENOMIC DNA]</scope>
    <source>
        <strain evidence="5">ATCC 74030 / MF5533</strain>
    </source>
</reference>
<name>H0EIT5_GLAL7</name>
<dbReference type="GO" id="GO:0050660">
    <property type="term" value="F:flavin adenine dinucleotide binding"/>
    <property type="evidence" value="ECO:0007669"/>
    <property type="project" value="InterPro"/>
</dbReference>
<dbReference type="InterPro" id="IPR012132">
    <property type="entry name" value="GMC_OxRdtase"/>
</dbReference>
<evidence type="ECO:0000313" key="5">
    <source>
        <dbReference type="Proteomes" id="UP000005446"/>
    </source>
</evidence>
<protein>
    <submittedName>
        <fullName evidence="4">Putative Glucose oxidase</fullName>
    </submittedName>
</protein>
<evidence type="ECO:0000313" key="4">
    <source>
        <dbReference type="EMBL" id="EHL01566.1"/>
    </source>
</evidence>
<evidence type="ECO:0000259" key="3">
    <source>
        <dbReference type="PROSITE" id="PS00624"/>
    </source>
</evidence>
<feature type="domain" description="Glucose-methanol-choline oxidoreductase N-terminal" evidence="3">
    <location>
        <begin position="164"/>
        <end position="178"/>
    </location>
</feature>